<dbReference type="PROSITE" id="PS00195">
    <property type="entry name" value="GLUTAREDOXIN_1"/>
    <property type="match status" value="1"/>
</dbReference>
<dbReference type="InterPro" id="IPR002109">
    <property type="entry name" value="Glutaredoxin"/>
</dbReference>
<dbReference type="GO" id="GO:0034599">
    <property type="term" value="P:cellular response to oxidative stress"/>
    <property type="evidence" value="ECO:0007669"/>
    <property type="project" value="TreeGrafter"/>
</dbReference>
<sequence>MAAAAVGRLILSPAGRQPGALRHARCQLFLQPRTLARQSSLPHHSRSSGPIRSAGMRTCAAASDDLVKQIEDKNAQNPVLIYSKSYCPYCAQVRGLFSKIDVEYKAINLDEVQEGDQILDGLMGITQRKTVPQVFIKSQFIGGCDDTVGMLDSGELKKKLDAAGIKSNL</sequence>
<evidence type="ECO:0000256" key="1">
    <source>
        <dbReference type="ARBA" id="ARBA00023157"/>
    </source>
</evidence>
<evidence type="ECO:0000259" key="3">
    <source>
        <dbReference type="Pfam" id="PF00462"/>
    </source>
</evidence>
<dbReference type="InterPro" id="IPR014025">
    <property type="entry name" value="Glutaredoxin_subgr"/>
</dbReference>
<name>A0AAW1TKS0_9CHLO</name>
<dbReference type="InterPro" id="IPR011767">
    <property type="entry name" value="GLR_AS"/>
</dbReference>
<dbReference type="EMBL" id="JALJOV010000014">
    <property type="protein sequence ID" value="KAK9868730.1"/>
    <property type="molecule type" value="Genomic_DNA"/>
</dbReference>
<protein>
    <recommendedName>
        <fullName evidence="3">Glutaredoxin domain-containing protein</fullName>
    </recommendedName>
</protein>
<feature type="domain" description="Glutaredoxin" evidence="3">
    <location>
        <begin position="79"/>
        <end position="141"/>
    </location>
</feature>
<proteinExistence type="predicted"/>
<accession>A0AAW1TKS0</accession>
<dbReference type="CDD" id="cd03419">
    <property type="entry name" value="GRX_GRXh_1_2_like"/>
    <property type="match status" value="1"/>
</dbReference>
<dbReference type="Pfam" id="PF00462">
    <property type="entry name" value="Glutaredoxin"/>
    <property type="match status" value="1"/>
</dbReference>
<keyword evidence="5" id="KW-1185">Reference proteome</keyword>
<dbReference type="PRINTS" id="PR00160">
    <property type="entry name" value="GLUTAREDOXIN"/>
</dbReference>
<keyword evidence="1" id="KW-1015">Disulfide bond</keyword>
<evidence type="ECO:0000313" key="4">
    <source>
        <dbReference type="EMBL" id="KAK9868730.1"/>
    </source>
</evidence>
<dbReference type="Proteomes" id="UP001485043">
    <property type="component" value="Unassembled WGS sequence"/>
</dbReference>
<dbReference type="SUPFAM" id="SSF52833">
    <property type="entry name" value="Thioredoxin-like"/>
    <property type="match status" value="1"/>
</dbReference>
<dbReference type="Gene3D" id="3.40.30.10">
    <property type="entry name" value="Glutaredoxin"/>
    <property type="match status" value="1"/>
</dbReference>
<dbReference type="PANTHER" id="PTHR45694:SF18">
    <property type="entry name" value="GLUTAREDOXIN-1-RELATED"/>
    <property type="match status" value="1"/>
</dbReference>
<comment type="caution">
    <text evidence="4">The sequence shown here is derived from an EMBL/GenBank/DDBJ whole genome shotgun (WGS) entry which is preliminary data.</text>
</comment>
<dbReference type="GO" id="GO:0015038">
    <property type="term" value="F:glutathione disulfide oxidoreductase activity"/>
    <property type="evidence" value="ECO:0007669"/>
    <property type="project" value="TreeGrafter"/>
</dbReference>
<dbReference type="PANTHER" id="PTHR45694">
    <property type="entry name" value="GLUTAREDOXIN 2"/>
    <property type="match status" value="1"/>
</dbReference>
<dbReference type="AlphaFoldDB" id="A0AAW1TKS0"/>
<dbReference type="PROSITE" id="PS00194">
    <property type="entry name" value="THIOREDOXIN_1"/>
    <property type="match status" value="1"/>
</dbReference>
<dbReference type="InterPro" id="IPR017937">
    <property type="entry name" value="Thioredoxin_CS"/>
</dbReference>
<keyword evidence="2" id="KW-0676">Redox-active center</keyword>
<evidence type="ECO:0000313" key="5">
    <source>
        <dbReference type="Proteomes" id="UP001485043"/>
    </source>
</evidence>
<evidence type="ECO:0000256" key="2">
    <source>
        <dbReference type="ARBA" id="ARBA00023284"/>
    </source>
</evidence>
<dbReference type="GO" id="GO:0005737">
    <property type="term" value="C:cytoplasm"/>
    <property type="evidence" value="ECO:0007669"/>
    <property type="project" value="TreeGrafter"/>
</dbReference>
<dbReference type="PROSITE" id="PS51354">
    <property type="entry name" value="GLUTAREDOXIN_2"/>
    <property type="match status" value="1"/>
</dbReference>
<organism evidence="4 5">
    <name type="scientific">Apatococcus fuscideae</name>
    <dbReference type="NCBI Taxonomy" id="2026836"/>
    <lineage>
        <taxon>Eukaryota</taxon>
        <taxon>Viridiplantae</taxon>
        <taxon>Chlorophyta</taxon>
        <taxon>core chlorophytes</taxon>
        <taxon>Trebouxiophyceae</taxon>
        <taxon>Chlorellales</taxon>
        <taxon>Chlorellaceae</taxon>
        <taxon>Apatococcus</taxon>
    </lineage>
</organism>
<reference evidence="4 5" key="1">
    <citation type="journal article" date="2024" name="Nat. Commun.">
        <title>Phylogenomics reveals the evolutionary origins of lichenization in chlorophyte algae.</title>
        <authorList>
            <person name="Puginier C."/>
            <person name="Libourel C."/>
            <person name="Otte J."/>
            <person name="Skaloud P."/>
            <person name="Haon M."/>
            <person name="Grisel S."/>
            <person name="Petersen M."/>
            <person name="Berrin J.G."/>
            <person name="Delaux P.M."/>
            <person name="Dal Grande F."/>
            <person name="Keller J."/>
        </authorList>
    </citation>
    <scope>NUCLEOTIDE SEQUENCE [LARGE SCALE GENOMIC DNA]</scope>
    <source>
        <strain evidence="4 5">SAG 2523</strain>
    </source>
</reference>
<gene>
    <name evidence="4" type="ORF">WJX84_008688</name>
</gene>
<dbReference type="InterPro" id="IPR036249">
    <property type="entry name" value="Thioredoxin-like_sf"/>
</dbReference>